<organism evidence="3 5">
    <name type="scientific">Bacillus infantis</name>
    <dbReference type="NCBI Taxonomy" id="324767"/>
    <lineage>
        <taxon>Bacteria</taxon>
        <taxon>Bacillati</taxon>
        <taxon>Bacillota</taxon>
        <taxon>Bacilli</taxon>
        <taxon>Bacillales</taxon>
        <taxon>Bacillaceae</taxon>
        <taxon>Bacillus</taxon>
    </lineage>
</organism>
<keyword evidence="1" id="KW-0472">Membrane</keyword>
<protein>
    <submittedName>
        <fullName evidence="3">Uncharacterized protein</fullName>
    </submittedName>
</protein>
<dbReference type="RefSeq" id="WP_009793428.1">
    <property type="nucleotide sequence ID" value="NZ_JAHXNN010000004.1"/>
</dbReference>
<name>A0A5D4SNK7_9BACI</name>
<feature type="transmembrane region" description="Helical" evidence="1">
    <location>
        <begin position="29"/>
        <end position="48"/>
    </location>
</feature>
<accession>A0A5D4SNK7</accession>
<comment type="caution">
    <text evidence="3">The sequence shown here is derived from an EMBL/GenBank/DDBJ whole genome shotgun (WGS) entry which is preliminary data.</text>
</comment>
<reference evidence="4 5" key="1">
    <citation type="submission" date="2019-08" db="EMBL/GenBank/DDBJ databases">
        <title>Bacillus genomes from the desert of Cuatro Cienegas, Coahuila.</title>
        <authorList>
            <person name="Olmedo-Alvarez G."/>
        </authorList>
    </citation>
    <scope>NUCLEOTIDE SEQUENCE [LARGE SCALE GENOMIC DNA]</scope>
    <source>
        <strain evidence="3 5">CH37_1T</strain>
        <strain evidence="2 4">CH446_14T</strain>
    </source>
</reference>
<proteinExistence type="predicted"/>
<evidence type="ECO:0000313" key="4">
    <source>
        <dbReference type="Proteomes" id="UP000322139"/>
    </source>
</evidence>
<dbReference type="Proteomes" id="UP000322139">
    <property type="component" value="Unassembled WGS sequence"/>
</dbReference>
<dbReference type="EMBL" id="VTES01000002">
    <property type="protein sequence ID" value="TYS64947.1"/>
    <property type="molecule type" value="Genomic_DNA"/>
</dbReference>
<keyword evidence="1" id="KW-0812">Transmembrane</keyword>
<evidence type="ECO:0000256" key="1">
    <source>
        <dbReference type="SAM" id="Phobius"/>
    </source>
</evidence>
<keyword evidence="1" id="KW-1133">Transmembrane helix</keyword>
<evidence type="ECO:0000313" key="3">
    <source>
        <dbReference type="EMBL" id="TYS64947.1"/>
    </source>
</evidence>
<dbReference type="AlphaFoldDB" id="A0A5D4SNK7"/>
<dbReference type="Proteomes" id="UP000323732">
    <property type="component" value="Unassembled WGS sequence"/>
</dbReference>
<evidence type="ECO:0000313" key="5">
    <source>
        <dbReference type="Proteomes" id="UP000323732"/>
    </source>
</evidence>
<dbReference type="EMBL" id="VTER01000001">
    <property type="protein sequence ID" value="TYS52022.1"/>
    <property type="molecule type" value="Genomic_DNA"/>
</dbReference>
<evidence type="ECO:0000313" key="2">
    <source>
        <dbReference type="EMBL" id="TYS52022.1"/>
    </source>
</evidence>
<gene>
    <name evidence="3" type="ORF">FZD47_06235</name>
    <name evidence="2" type="ORF">FZD51_00800</name>
</gene>
<sequence length="66" mass="7207">MGKVFLSILLVLLAAAIVSFVSGFHSAGYLFGFMFGTFAMGISFVYSARDDDRYRPNYLNNGGGKK</sequence>